<gene>
    <name evidence="2" type="ORF">F0U60_01170</name>
</gene>
<dbReference type="Gene3D" id="2.60.120.690">
    <property type="entry name" value="Proprotein convertase subtilisin/kexin type 9"/>
    <property type="match status" value="1"/>
</dbReference>
<dbReference type="InterPro" id="IPR008160">
    <property type="entry name" value="Collagen"/>
</dbReference>
<dbReference type="PANTHER" id="PTHR24023">
    <property type="entry name" value="COLLAGEN ALPHA"/>
    <property type="match status" value="1"/>
</dbReference>
<organism evidence="2 3">
    <name type="scientific">Archangium minus</name>
    <dbReference type="NCBI Taxonomy" id="83450"/>
    <lineage>
        <taxon>Bacteria</taxon>
        <taxon>Pseudomonadati</taxon>
        <taxon>Myxococcota</taxon>
        <taxon>Myxococcia</taxon>
        <taxon>Myxococcales</taxon>
        <taxon>Cystobacterineae</taxon>
        <taxon>Archangiaceae</taxon>
        <taxon>Archangium</taxon>
    </lineage>
</organism>
<keyword evidence="3" id="KW-1185">Reference proteome</keyword>
<dbReference type="EMBL" id="CP043494">
    <property type="protein sequence ID" value="WNG42858.1"/>
    <property type="molecule type" value="Genomic_DNA"/>
</dbReference>
<dbReference type="PANTHER" id="PTHR24023:SF1095">
    <property type="entry name" value="EGF-LIKE DOMAIN-CONTAINING PROTEIN"/>
    <property type="match status" value="1"/>
</dbReference>
<feature type="compositionally biased region" description="Low complexity" evidence="1">
    <location>
        <begin position="93"/>
        <end position="106"/>
    </location>
</feature>
<evidence type="ECO:0000256" key="1">
    <source>
        <dbReference type="SAM" id="MobiDB-lite"/>
    </source>
</evidence>
<evidence type="ECO:0000313" key="2">
    <source>
        <dbReference type="EMBL" id="WNG42858.1"/>
    </source>
</evidence>
<feature type="compositionally biased region" description="Low complexity" evidence="1">
    <location>
        <begin position="46"/>
        <end position="55"/>
    </location>
</feature>
<feature type="region of interest" description="Disordered" evidence="1">
    <location>
        <begin position="1"/>
        <end position="116"/>
    </location>
</feature>
<sequence>MRGWLSPPGSYRLTVSSSSDPNQSDAFEITLGTQGPKGDKGDKGDTGPQGPQGEVGPPGPQGPQGEVGPPGPQGPIGPQGIQGEKGEKGDRGPQGIQGIPGMQGIPGPQGPAGPPRTMSCRYVEDAPVNTYWVGGESAAACDDGEFLTGGACWSGQPHTIGTTSSVGWASSTNRWSYSCALRGPSSTTATVKATAICCKLVP</sequence>
<feature type="compositionally biased region" description="Polar residues" evidence="1">
    <location>
        <begin position="13"/>
        <end position="25"/>
    </location>
</feature>
<dbReference type="Pfam" id="PF01391">
    <property type="entry name" value="Collagen"/>
    <property type="match status" value="1"/>
</dbReference>
<name>A0ABY9WGV5_9BACT</name>
<proteinExistence type="predicted"/>
<dbReference type="Proteomes" id="UP001611383">
    <property type="component" value="Chromosome"/>
</dbReference>
<reference evidence="2 3" key="1">
    <citation type="submission" date="2019-08" db="EMBL/GenBank/DDBJ databases">
        <title>Archangium and Cystobacter genomes.</title>
        <authorList>
            <person name="Chen I.-C.K."/>
            <person name="Wielgoss S."/>
        </authorList>
    </citation>
    <scope>NUCLEOTIDE SEQUENCE [LARGE SCALE GENOMIC DNA]</scope>
    <source>
        <strain evidence="2 3">Cbm 6</strain>
    </source>
</reference>
<evidence type="ECO:0008006" key="4">
    <source>
        <dbReference type="Google" id="ProtNLM"/>
    </source>
</evidence>
<evidence type="ECO:0000313" key="3">
    <source>
        <dbReference type="Proteomes" id="UP001611383"/>
    </source>
</evidence>
<dbReference type="InterPro" id="IPR050149">
    <property type="entry name" value="Collagen_superfamily"/>
</dbReference>
<accession>A0ABY9WGV5</accession>
<protein>
    <recommendedName>
        <fullName evidence="4">Phage tail fiber protein</fullName>
    </recommendedName>
</protein>